<evidence type="ECO:0000313" key="2">
    <source>
        <dbReference type="Proteomes" id="UP001239445"/>
    </source>
</evidence>
<dbReference type="EMBL" id="MU839831">
    <property type="protein sequence ID" value="KAK1757036.1"/>
    <property type="molecule type" value="Genomic_DNA"/>
</dbReference>
<gene>
    <name evidence="1" type="ORF">QBC47DRAFT_400669</name>
</gene>
<dbReference type="Proteomes" id="UP001239445">
    <property type="component" value="Unassembled WGS sequence"/>
</dbReference>
<name>A0AAJ0BF07_9PEZI</name>
<accession>A0AAJ0BF07</accession>
<keyword evidence="2" id="KW-1185">Reference proteome</keyword>
<comment type="caution">
    <text evidence="1">The sequence shown here is derived from an EMBL/GenBank/DDBJ whole genome shotgun (WGS) entry which is preliminary data.</text>
</comment>
<sequence length="284" mass="33010">MPETSDSNPAKLGDRALAEEGRRIRYAVLNFIHWVFKDCRVEIVNSVYPAYERKPRFLRYVKSTTVKPVEYTDVLLESEGGPIILEAFLWNVLVNEVLGQYLWAGETDSALFLKMKRRFLDGLDPDSSCQEGYLKWREWVSTTIPLLHQSTRYRIEEMSDGWKDKMITDILDVIGHGMNPLDRGRISTGLHELIDAAVKQDEILCLQQPDLRWLHDDSKMLMECKYKMEDREQRWKRANEFGRIKVRVAPALVNVYGYQGKESDIRLDATTLMKGIVHCEVLHS</sequence>
<proteinExistence type="predicted"/>
<organism evidence="1 2">
    <name type="scientific">Echria macrotheca</name>
    <dbReference type="NCBI Taxonomy" id="438768"/>
    <lineage>
        <taxon>Eukaryota</taxon>
        <taxon>Fungi</taxon>
        <taxon>Dikarya</taxon>
        <taxon>Ascomycota</taxon>
        <taxon>Pezizomycotina</taxon>
        <taxon>Sordariomycetes</taxon>
        <taxon>Sordariomycetidae</taxon>
        <taxon>Sordariales</taxon>
        <taxon>Schizotheciaceae</taxon>
        <taxon>Echria</taxon>
    </lineage>
</organism>
<reference evidence="1" key="1">
    <citation type="submission" date="2023-06" db="EMBL/GenBank/DDBJ databases">
        <title>Genome-scale phylogeny and comparative genomics of the fungal order Sordariales.</title>
        <authorList>
            <consortium name="Lawrence Berkeley National Laboratory"/>
            <person name="Hensen N."/>
            <person name="Bonometti L."/>
            <person name="Westerberg I."/>
            <person name="Brannstrom I.O."/>
            <person name="Guillou S."/>
            <person name="Cros-Aarteil S."/>
            <person name="Calhoun S."/>
            <person name="Haridas S."/>
            <person name="Kuo A."/>
            <person name="Mondo S."/>
            <person name="Pangilinan J."/>
            <person name="Riley R."/>
            <person name="Labutti K."/>
            <person name="Andreopoulos B."/>
            <person name="Lipzen A."/>
            <person name="Chen C."/>
            <person name="Yanf M."/>
            <person name="Daum C."/>
            <person name="Ng V."/>
            <person name="Clum A."/>
            <person name="Steindorff A."/>
            <person name="Ohm R."/>
            <person name="Martin F."/>
            <person name="Silar P."/>
            <person name="Natvig D."/>
            <person name="Lalanne C."/>
            <person name="Gautier V."/>
            <person name="Ament-Velasquez S.L."/>
            <person name="Kruys A."/>
            <person name="Hutchinson M.I."/>
            <person name="Powell A.J."/>
            <person name="Barry K."/>
            <person name="Miller A.N."/>
            <person name="Grigoriev I.V."/>
            <person name="Debuchy R."/>
            <person name="Gladieux P."/>
            <person name="Thoren M.H."/>
            <person name="Johannesson H."/>
        </authorList>
    </citation>
    <scope>NUCLEOTIDE SEQUENCE</scope>
    <source>
        <strain evidence="1">PSN4</strain>
    </source>
</reference>
<protein>
    <submittedName>
        <fullName evidence="1">Uncharacterized protein</fullName>
    </submittedName>
</protein>
<evidence type="ECO:0000313" key="1">
    <source>
        <dbReference type="EMBL" id="KAK1757036.1"/>
    </source>
</evidence>
<dbReference type="AlphaFoldDB" id="A0AAJ0BF07"/>